<proteinExistence type="predicted"/>
<evidence type="ECO:0000256" key="1">
    <source>
        <dbReference type="SAM" id="SignalP"/>
    </source>
</evidence>
<sequence>MKRFSIAAAALTAALSVPALSVPALAEGHSVLVSGLAPMHAGGYQLKTIKVTYDDIDATTAHGAKALLDRIAAAARIVCGERSGFLMNGERAKEFAACRARATAQAVESLGMPDLAKIAATR</sequence>
<protein>
    <recommendedName>
        <fullName evidence="4">UrcA family protein</fullName>
    </recommendedName>
</protein>
<dbReference type="EMBL" id="BAAADD010000011">
    <property type="protein sequence ID" value="GAA0584807.1"/>
    <property type="molecule type" value="Genomic_DNA"/>
</dbReference>
<reference evidence="3" key="1">
    <citation type="journal article" date="2019" name="Int. J. Syst. Evol. Microbiol.">
        <title>The Global Catalogue of Microorganisms (GCM) 10K type strain sequencing project: providing services to taxonomists for standard genome sequencing and annotation.</title>
        <authorList>
            <consortium name="The Broad Institute Genomics Platform"/>
            <consortium name="The Broad Institute Genome Sequencing Center for Infectious Disease"/>
            <person name="Wu L."/>
            <person name="Ma J."/>
        </authorList>
    </citation>
    <scope>NUCLEOTIDE SEQUENCE [LARGE SCALE GENOMIC DNA]</scope>
    <source>
        <strain evidence="3">JCM 15089</strain>
    </source>
</reference>
<evidence type="ECO:0000313" key="2">
    <source>
        <dbReference type="EMBL" id="GAA0584807.1"/>
    </source>
</evidence>
<feature type="signal peptide" evidence="1">
    <location>
        <begin position="1"/>
        <end position="26"/>
    </location>
</feature>
<dbReference type="InterPro" id="IPR030972">
    <property type="entry name" value="UrcA_uranyl"/>
</dbReference>
<feature type="chain" id="PRO_5046736037" description="UrcA family protein" evidence="1">
    <location>
        <begin position="27"/>
        <end position="122"/>
    </location>
</feature>
<dbReference type="Proteomes" id="UP001499951">
    <property type="component" value="Unassembled WGS sequence"/>
</dbReference>
<gene>
    <name evidence="2" type="ORF">GCM10008942_37130</name>
</gene>
<evidence type="ECO:0000313" key="3">
    <source>
        <dbReference type="Proteomes" id="UP001499951"/>
    </source>
</evidence>
<keyword evidence="3" id="KW-1185">Reference proteome</keyword>
<comment type="caution">
    <text evidence="2">The sequence shown here is derived from an EMBL/GenBank/DDBJ whole genome shotgun (WGS) entry which is preliminary data.</text>
</comment>
<keyword evidence="1" id="KW-0732">Signal</keyword>
<organism evidence="2 3">
    <name type="scientific">Rhizomicrobium electricum</name>
    <dbReference type="NCBI Taxonomy" id="480070"/>
    <lineage>
        <taxon>Bacteria</taxon>
        <taxon>Pseudomonadati</taxon>
        <taxon>Pseudomonadota</taxon>
        <taxon>Alphaproteobacteria</taxon>
        <taxon>Micropepsales</taxon>
        <taxon>Micropepsaceae</taxon>
        <taxon>Rhizomicrobium</taxon>
    </lineage>
</organism>
<accession>A0ABP3QBP8</accession>
<evidence type="ECO:0008006" key="4">
    <source>
        <dbReference type="Google" id="ProtNLM"/>
    </source>
</evidence>
<dbReference type="NCBIfam" id="TIGR04433">
    <property type="entry name" value="UrcA_uranyl"/>
    <property type="match status" value="1"/>
</dbReference>
<name>A0ABP3QBP8_9PROT</name>
<dbReference type="RefSeq" id="WP_166929127.1">
    <property type="nucleotide sequence ID" value="NZ_BAAADD010000011.1"/>
</dbReference>